<sequence>MKTRLESILSILFGGIFGLLVIVITIETIVRKVFNVSLQGADELGGYALAVGSTLAFSLAVFGRNHIRVDVLYERYSPRMKAWMNWFAATSMAVFAIFLCYVTINVLTDTIAYSSTAQTPWATPLIYPQSIWYAGLVIFACVTTVWAIRATLLLAKGQLSELNEEFQPKSAKEEIKEELDDLAQRSNISELTNKS</sequence>
<proteinExistence type="inferred from homology"/>
<comment type="similarity">
    <text evidence="8 9">Belongs to the TRAP transporter small permease family.</text>
</comment>
<comment type="subcellular location">
    <subcellularLocation>
        <location evidence="1 9">Cell inner membrane</location>
        <topology evidence="1 9">Multi-pass membrane protein</topology>
    </subcellularLocation>
</comment>
<comment type="caution">
    <text evidence="11">The sequence shown here is derived from an EMBL/GenBank/DDBJ whole genome shotgun (WGS) entry which is preliminary data.</text>
</comment>
<keyword evidence="2 9" id="KW-0813">Transport</keyword>
<evidence type="ECO:0000256" key="5">
    <source>
        <dbReference type="ARBA" id="ARBA00022692"/>
    </source>
</evidence>
<dbReference type="PANTHER" id="PTHR35011">
    <property type="entry name" value="2,3-DIKETO-L-GULONATE TRAP TRANSPORTER SMALL PERMEASE PROTEIN YIAM"/>
    <property type="match status" value="1"/>
</dbReference>
<keyword evidence="3" id="KW-1003">Cell membrane</keyword>
<feature type="domain" description="Tripartite ATP-independent periplasmic transporters DctQ component" evidence="10">
    <location>
        <begin position="20"/>
        <end position="147"/>
    </location>
</feature>
<keyword evidence="7 9" id="KW-0472">Membrane</keyword>
<organism evidence="11 12">
    <name type="scientific">Zwartia hollandica</name>
    <dbReference type="NCBI Taxonomy" id="324606"/>
    <lineage>
        <taxon>Bacteria</taxon>
        <taxon>Pseudomonadati</taxon>
        <taxon>Pseudomonadota</taxon>
        <taxon>Betaproteobacteria</taxon>
        <taxon>Burkholderiales</taxon>
        <taxon>Alcaligenaceae</taxon>
        <taxon>Zwartia</taxon>
    </lineage>
</organism>
<evidence type="ECO:0000256" key="1">
    <source>
        <dbReference type="ARBA" id="ARBA00004429"/>
    </source>
</evidence>
<dbReference type="InterPro" id="IPR007387">
    <property type="entry name" value="TRAP_DctQ"/>
</dbReference>
<evidence type="ECO:0000313" key="12">
    <source>
        <dbReference type="Proteomes" id="UP000739565"/>
    </source>
</evidence>
<comment type="function">
    <text evidence="9">Part of the tripartite ATP-independent periplasmic (TRAP) transport system.</text>
</comment>
<feature type="transmembrane region" description="Helical" evidence="9">
    <location>
        <begin position="7"/>
        <end position="26"/>
    </location>
</feature>
<feature type="transmembrane region" description="Helical" evidence="9">
    <location>
        <begin position="46"/>
        <end position="63"/>
    </location>
</feature>
<keyword evidence="5 9" id="KW-0812">Transmembrane</keyword>
<dbReference type="EMBL" id="JAHXRI010000004">
    <property type="protein sequence ID" value="MBZ1349552.1"/>
    <property type="molecule type" value="Genomic_DNA"/>
</dbReference>
<protein>
    <recommendedName>
        <fullName evidence="9">TRAP transporter small permease protein</fullName>
    </recommendedName>
</protein>
<gene>
    <name evidence="11" type="ORF">KZZ10_02745</name>
</gene>
<evidence type="ECO:0000256" key="9">
    <source>
        <dbReference type="RuleBase" id="RU369079"/>
    </source>
</evidence>
<evidence type="ECO:0000256" key="7">
    <source>
        <dbReference type="ARBA" id="ARBA00023136"/>
    </source>
</evidence>
<dbReference type="InterPro" id="IPR055348">
    <property type="entry name" value="DctQ"/>
</dbReference>
<evidence type="ECO:0000256" key="4">
    <source>
        <dbReference type="ARBA" id="ARBA00022519"/>
    </source>
</evidence>
<keyword evidence="4 9" id="KW-0997">Cell inner membrane</keyword>
<feature type="transmembrane region" description="Helical" evidence="9">
    <location>
        <begin position="131"/>
        <end position="155"/>
    </location>
</feature>
<evidence type="ECO:0000256" key="6">
    <source>
        <dbReference type="ARBA" id="ARBA00022989"/>
    </source>
</evidence>
<evidence type="ECO:0000256" key="8">
    <source>
        <dbReference type="ARBA" id="ARBA00038436"/>
    </source>
</evidence>
<dbReference type="AlphaFoldDB" id="A0A953T490"/>
<evidence type="ECO:0000256" key="3">
    <source>
        <dbReference type="ARBA" id="ARBA00022475"/>
    </source>
</evidence>
<keyword evidence="6 9" id="KW-1133">Transmembrane helix</keyword>
<keyword evidence="12" id="KW-1185">Reference proteome</keyword>
<reference evidence="11" key="1">
    <citation type="submission" date="2021-07" db="EMBL/GenBank/DDBJ databases">
        <title>New genus and species of the family Alcaligenaceae.</title>
        <authorList>
            <person name="Hahn M.W."/>
        </authorList>
    </citation>
    <scope>NUCLEOTIDE SEQUENCE</scope>
    <source>
        <strain evidence="11">LF4-65</strain>
    </source>
</reference>
<evidence type="ECO:0000256" key="2">
    <source>
        <dbReference type="ARBA" id="ARBA00022448"/>
    </source>
</evidence>
<feature type="transmembrane region" description="Helical" evidence="9">
    <location>
        <begin position="83"/>
        <end position="104"/>
    </location>
</feature>
<dbReference type="GO" id="GO:0015740">
    <property type="term" value="P:C4-dicarboxylate transport"/>
    <property type="evidence" value="ECO:0007669"/>
    <property type="project" value="TreeGrafter"/>
</dbReference>
<dbReference type="Pfam" id="PF04290">
    <property type="entry name" value="DctQ"/>
    <property type="match status" value="1"/>
</dbReference>
<evidence type="ECO:0000259" key="10">
    <source>
        <dbReference type="Pfam" id="PF04290"/>
    </source>
</evidence>
<accession>A0A953T490</accession>
<dbReference type="Proteomes" id="UP000739565">
    <property type="component" value="Unassembled WGS sequence"/>
</dbReference>
<name>A0A953T490_9BURK</name>
<comment type="subunit">
    <text evidence="9">The complex comprises the extracytoplasmic solute receptor protein and the two transmembrane proteins.</text>
</comment>
<dbReference type="GO" id="GO:0005886">
    <property type="term" value="C:plasma membrane"/>
    <property type="evidence" value="ECO:0007669"/>
    <property type="project" value="UniProtKB-SubCell"/>
</dbReference>
<dbReference type="RefSeq" id="WP_259659972.1">
    <property type="nucleotide sequence ID" value="NZ_JAHXRI010000004.1"/>
</dbReference>
<dbReference type="GO" id="GO:0022857">
    <property type="term" value="F:transmembrane transporter activity"/>
    <property type="evidence" value="ECO:0007669"/>
    <property type="project" value="UniProtKB-UniRule"/>
</dbReference>
<evidence type="ECO:0000313" key="11">
    <source>
        <dbReference type="EMBL" id="MBZ1349552.1"/>
    </source>
</evidence>
<dbReference type="PANTHER" id="PTHR35011:SF2">
    <property type="entry name" value="2,3-DIKETO-L-GULONATE TRAP TRANSPORTER SMALL PERMEASE PROTEIN YIAM"/>
    <property type="match status" value="1"/>
</dbReference>